<dbReference type="SUPFAM" id="SSF47413">
    <property type="entry name" value="lambda repressor-like DNA-binding domains"/>
    <property type="match status" value="1"/>
</dbReference>
<accession>A0ABX5N083</accession>
<dbReference type="CDD" id="cd00093">
    <property type="entry name" value="HTH_XRE"/>
    <property type="match status" value="1"/>
</dbReference>
<evidence type="ECO:0000313" key="2">
    <source>
        <dbReference type="Proteomes" id="UP000247698"/>
    </source>
</evidence>
<dbReference type="Proteomes" id="UP000247698">
    <property type="component" value="Unassembled WGS sequence"/>
</dbReference>
<dbReference type="Gene3D" id="1.10.260.40">
    <property type="entry name" value="lambda repressor-like DNA-binding domains"/>
    <property type="match status" value="1"/>
</dbReference>
<dbReference type="InterPro" id="IPR010982">
    <property type="entry name" value="Lambda_DNA-bd_dom_sf"/>
</dbReference>
<dbReference type="InterPro" id="IPR001387">
    <property type="entry name" value="Cro/C1-type_HTH"/>
</dbReference>
<dbReference type="EMBL" id="QGLG01000002">
    <property type="protein sequence ID" value="PXY84072.1"/>
    <property type="molecule type" value="Genomic_DNA"/>
</dbReference>
<organism evidence="1 2">
    <name type="scientific">Lactobacillus melliventris</name>
    <dbReference type="NCBI Taxonomy" id="1218507"/>
    <lineage>
        <taxon>Bacteria</taxon>
        <taxon>Bacillati</taxon>
        <taxon>Bacillota</taxon>
        <taxon>Bacilli</taxon>
        <taxon>Lactobacillales</taxon>
        <taxon>Lactobacillaceae</taxon>
        <taxon>Lactobacillus</taxon>
    </lineage>
</organism>
<dbReference type="RefSeq" id="WP_110445697.1">
    <property type="nucleotide sequence ID" value="NZ_QGLG01000002.1"/>
</dbReference>
<comment type="caution">
    <text evidence="1">The sequence shown here is derived from an EMBL/GenBank/DDBJ whole genome shotgun (WGS) entry which is preliminary data.</text>
</comment>
<keyword evidence="2" id="KW-1185">Reference proteome</keyword>
<reference evidence="1 2" key="1">
    <citation type="submission" date="2018-05" db="EMBL/GenBank/DDBJ databases">
        <title>Reference genomes for bee gut microbiota database.</title>
        <authorList>
            <person name="Ellegaard K.M."/>
        </authorList>
    </citation>
    <scope>NUCLEOTIDE SEQUENCE [LARGE SCALE GENOMIC DNA]</scope>
    <source>
        <strain evidence="1 2">ESL0184</strain>
    </source>
</reference>
<proteinExistence type="predicted"/>
<name>A0ABX5N083_9LACO</name>
<gene>
    <name evidence="1" type="ORF">DK873_02590</name>
</gene>
<sequence length="70" mass="8068">MLDQSLEENAKKCEIRFKVALLEHQINQREMATKLGTGPQQVNRAIKGDTSPMSRKLRDKMKKILDITDK</sequence>
<evidence type="ECO:0000313" key="1">
    <source>
        <dbReference type="EMBL" id="PXY84072.1"/>
    </source>
</evidence>
<protein>
    <submittedName>
        <fullName evidence="1">Transcriptional regulator</fullName>
    </submittedName>
</protein>